<reference evidence="1 2" key="1">
    <citation type="journal article" date="2018" name="PLoS ONE">
        <title>The draft genome of Kipferlia bialata reveals reductive genome evolution in fornicate parasites.</title>
        <authorList>
            <person name="Tanifuji G."/>
            <person name="Takabayashi S."/>
            <person name="Kume K."/>
            <person name="Takagi M."/>
            <person name="Nakayama T."/>
            <person name="Kamikawa R."/>
            <person name="Inagaki Y."/>
            <person name="Hashimoto T."/>
        </authorList>
    </citation>
    <scope>NUCLEOTIDE SEQUENCE [LARGE SCALE GENOMIC DNA]</scope>
    <source>
        <strain evidence="1">NY0173</strain>
    </source>
</reference>
<feature type="non-terminal residue" evidence="1">
    <location>
        <position position="1"/>
    </location>
</feature>
<dbReference type="AlphaFoldDB" id="A0A9K3GNF2"/>
<evidence type="ECO:0000313" key="2">
    <source>
        <dbReference type="Proteomes" id="UP000265618"/>
    </source>
</evidence>
<gene>
    <name evidence="1" type="ORF">KIPB_011092</name>
</gene>
<dbReference type="EMBL" id="BDIP01004366">
    <property type="protein sequence ID" value="GIQ88766.1"/>
    <property type="molecule type" value="Genomic_DNA"/>
</dbReference>
<keyword evidence="2" id="KW-1185">Reference proteome</keyword>
<name>A0A9K3GNF2_9EUKA</name>
<accession>A0A9K3GNF2</accession>
<comment type="caution">
    <text evidence="1">The sequence shown here is derived from an EMBL/GenBank/DDBJ whole genome shotgun (WGS) entry which is preliminary data.</text>
</comment>
<protein>
    <submittedName>
        <fullName evidence="1">Uncharacterized protein</fullName>
    </submittedName>
</protein>
<evidence type="ECO:0000313" key="1">
    <source>
        <dbReference type="EMBL" id="GIQ88766.1"/>
    </source>
</evidence>
<dbReference type="Proteomes" id="UP000265618">
    <property type="component" value="Unassembled WGS sequence"/>
</dbReference>
<sequence length="43" mass="4939">GAQRMATASEYQQGQRANFMSCMYDAQPVSKSRFAMKSKMMKR</sequence>
<proteinExistence type="predicted"/>
<organism evidence="1 2">
    <name type="scientific">Kipferlia bialata</name>
    <dbReference type="NCBI Taxonomy" id="797122"/>
    <lineage>
        <taxon>Eukaryota</taxon>
        <taxon>Metamonada</taxon>
        <taxon>Carpediemonas-like organisms</taxon>
        <taxon>Kipferlia</taxon>
    </lineage>
</organism>